<proteinExistence type="inferred from homology"/>
<organism evidence="3">
    <name type="scientific">Thiolapillus brandeum</name>
    <dbReference type="NCBI Taxonomy" id="1076588"/>
    <lineage>
        <taxon>Bacteria</taxon>
        <taxon>Pseudomonadati</taxon>
        <taxon>Pseudomonadota</taxon>
        <taxon>Gammaproteobacteria</taxon>
        <taxon>Chromatiales</taxon>
        <taxon>Sedimenticolaceae</taxon>
        <taxon>Thiolapillus</taxon>
    </lineage>
</organism>
<dbReference type="SUPFAM" id="SSF53955">
    <property type="entry name" value="Lysozyme-like"/>
    <property type="match status" value="1"/>
</dbReference>
<evidence type="ECO:0000313" key="3">
    <source>
        <dbReference type="EMBL" id="HEC07377.1"/>
    </source>
</evidence>
<dbReference type="Pfam" id="PF01464">
    <property type="entry name" value="SLT"/>
    <property type="match status" value="1"/>
</dbReference>
<dbReference type="Gene3D" id="1.10.530.10">
    <property type="match status" value="1"/>
</dbReference>
<dbReference type="Proteomes" id="UP000886339">
    <property type="component" value="Unassembled WGS sequence"/>
</dbReference>
<dbReference type="PROSITE" id="PS00922">
    <property type="entry name" value="TRANSGLYCOSYLASE"/>
    <property type="match status" value="1"/>
</dbReference>
<dbReference type="InterPro" id="IPR008258">
    <property type="entry name" value="Transglycosylase_SLT_dom_1"/>
</dbReference>
<dbReference type="PANTHER" id="PTHR37423">
    <property type="entry name" value="SOLUBLE LYTIC MUREIN TRANSGLYCOSYLASE-RELATED"/>
    <property type="match status" value="1"/>
</dbReference>
<accession>A0A831RY44</accession>
<dbReference type="PANTHER" id="PTHR37423:SF2">
    <property type="entry name" value="MEMBRANE-BOUND LYTIC MUREIN TRANSGLYCOSYLASE C"/>
    <property type="match status" value="1"/>
</dbReference>
<dbReference type="InterPro" id="IPR023346">
    <property type="entry name" value="Lysozyme-like_dom_sf"/>
</dbReference>
<dbReference type="InterPro" id="IPR000189">
    <property type="entry name" value="Transglyc_AS"/>
</dbReference>
<dbReference type="GO" id="GO:0008933">
    <property type="term" value="F:peptidoglycan lytic transglycosylase activity"/>
    <property type="evidence" value="ECO:0007669"/>
    <property type="project" value="InterPro"/>
</dbReference>
<evidence type="ECO:0000259" key="2">
    <source>
        <dbReference type="Pfam" id="PF01464"/>
    </source>
</evidence>
<comment type="caution">
    <text evidence="3">The sequence shown here is derived from an EMBL/GenBank/DDBJ whole genome shotgun (WGS) entry which is preliminary data.</text>
</comment>
<protein>
    <submittedName>
        <fullName evidence="3">Lytic transglycosylase F</fullName>
    </submittedName>
</protein>
<evidence type="ECO:0000256" key="1">
    <source>
        <dbReference type="ARBA" id="ARBA00007734"/>
    </source>
</evidence>
<feature type="domain" description="Transglycosylase SLT" evidence="2">
    <location>
        <begin position="28"/>
        <end position="131"/>
    </location>
</feature>
<dbReference type="GO" id="GO:0000270">
    <property type="term" value="P:peptidoglycan metabolic process"/>
    <property type="evidence" value="ECO:0007669"/>
    <property type="project" value="InterPro"/>
</dbReference>
<comment type="similarity">
    <text evidence="1">Belongs to the transglycosylase Slt family.</text>
</comment>
<gene>
    <name evidence="3" type="ORF">ENJ12_11020</name>
</gene>
<feature type="non-terminal residue" evidence="3">
    <location>
        <position position="1"/>
    </location>
</feature>
<sequence>DKLPKRNYVTRRDFWQHVKQRLPVYIDLFRQAEKDTGIDWRLLAAIGYQESHWNPRAASPTGVRGLMMLTKATAKQQRINNRLDPRQSIIGGARHLLWMEKRIPERIRGDDLLWFTLASYNIGYGHLEDARILTQRDNADPDSWEAVKLRLPLLSHKKYYATLKHGRARGREPVSYVENIRYYYRLLTYWDNAKNGRNCTSGTHQRRLALKN</sequence>
<dbReference type="CDD" id="cd13403">
    <property type="entry name" value="MLTF-like"/>
    <property type="match status" value="1"/>
</dbReference>
<dbReference type="AlphaFoldDB" id="A0A831RY44"/>
<dbReference type="GO" id="GO:0016020">
    <property type="term" value="C:membrane"/>
    <property type="evidence" value="ECO:0007669"/>
    <property type="project" value="InterPro"/>
</dbReference>
<dbReference type="EMBL" id="DRLF01000382">
    <property type="protein sequence ID" value="HEC07377.1"/>
    <property type="molecule type" value="Genomic_DNA"/>
</dbReference>
<reference evidence="3" key="1">
    <citation type="journal article" date="2020" name="mSystems">
        <title>Genome- and Community-Level Interaction Insights into Carbon Utilization and Element Cycling Functions of Hydrothermarchaeota in Hydrothermal Sediment.</title>
        <authorList>
            <person name="Zhou Z."/>
            <person name="Liu Y."/>
            <person name="Xu W."/>
            <person name="Pan J."/>
            <person name="Luo Z.H."/>
            <person name="Li M."/>
        </authorList>
    </citation>
    <scope>NUCLEOTIDE SEQUENCE [LARGE SCALE GENOMIC DNA]</scope>
    <source>
        <strain evidence="3">HyVt-458</strain>
    </source>
</reference>
<name>A0A831RY44_9GAMM</name>